<comment type="caution">
    <text evidence="14">The sequence shown here is derived from an EMBL/GenBank/DDBJ whole genome shotgun (WGS) entry which is preliminary data.</text>
</comment>
<dbReference type="SUPFAM" id="SSF53098">
    <property type="entry name" value="Ribonuclease H-like"/>
    <property type="match status" value="1"/>
</dbReference>
<gene>
    <name evidence="11" type="primary">rnhA</name>
    <name evidence="14" type="ORF">COA71_13415</name>
</gene>
<evidence type="ECO:0000256" key="8">
    <source>
        <dbReference type="ARBA" id="ARBA00022759"/>
    </source>
</evidence>
<feature type="binding site" evidence="11">
    <location>
        <position position="10"/>
    </location>
    <ligand>
        <name>Mg(2+)</name>
        <dbReference type="ChEBI" id="CHEBI:18420"/>
        <label>1</label>
    </ligand>
</feature>
<dbReference type="GO" id="GO:0004523">
    <property type="term" value="F:RNA-DNA hybrid ribonuclease activity"/>
    <property type="evidence" value="ECO:0007669"/>
    <property type="project" value="UniProtKB-UniRule"/>
</dbReference>
<dbReference type="Proteomes" id="UP000228987">
    <property type="component" value="Unassembled WGS sequence"/>
</dbReference>
<reference evidence="15" key="1">
    <citation type="submission" date="2017-08" db="EMBL/GenBank/DDBJ databases">
        <title>A dynamic microbial community with high functional redundancy inhabits the cold, oxic subseafloor aquifer.</title>
        <authorList>
            <person name="Tully B.J."/>
            <person name="Wheat C.G."/>
            <person name="Glazer B.T."/>
            <person name="Huber J.A."/>
        </authorList>
    </citation>
    <scope>NUCLEOTIDE SEQUENCE [LARGE SCALE GENOMIC DNA]</scope>
</reference>
<evidence type="ECO:0000256" key="10">
    <source>
        <dbReference type="ARBA" id="ARBA00022842"/>
    </source>
</evidence>
<feature type="binding site" evidence="11">
    <location>
        <position position="10"/>
    </location>
    <ligand>
        <name>Mg(2+)</name>
        <dbReference type="ChEBI" id="CHEBI:18420"/>
        <label>2</label>
    </ligand>
</feature>
<evidence type="ECO:0000256" key="1">
    <source>
        <dbReference type="ARBA" id="ARBA00000077"/>
    </source>
</evidence>
<evidence type="ECO:0000256" key="12">
    <source>
        <dbReference type="SAM" id="MobiDB-lite"/>
    </source>
</evidence>
<dbReference type="GO" id="GO:0005737">
    <property type="term" value="C:cytoplasm"/>
    <property type="evidence" value="ECO:0007669"/>
    <property type="project" value="UniProtKB-SubCell"/>
</dbReference>
<feature type="binding site" evidence="11">
    <location>
        <position position="48"/>
    </location>
    <ligand>
        <name>Mg(2+)</name>
        <dbReference type="ChEBI" id="CHEBI:18420"/>
        <label>1</label>
    </ligand>
</feature>
<protein>
    <recommendedName>
        <fullName evidence="5 11">Ribonuclease H</fullName>
        <shortName evidence="11">RNase H</shortName>
        <ecNumber evidence="5 11">3.1.26.4</ecNumber>
    </recommendedName>
</protein>
<feature type="binding site" evidence="11">
    <location>
        <position position="134"/>
    </location>
    <ligand>
        <name>Mg(2+)</name>
        <dbReference type="ChEBI" id="CHEBI:18420"/>
        <label>2</label>
    </ligand>
</feature>
<accession>A0A2A5C841</accession>
<dbReference type="GO" id="GO:0003676">
    <property type="term" value="F:nucleic acid binding"/>
    <property type="evidence" value="ECO:0007669"/>
    <property type="project" value="InterPro"/>
</dbReference>
<dbReference type="NCBIfam" id="NF001236">
    <property type="entry name" value="PRK00203.1"/>
    <property type="match status" value="1"/>
</dbReference>
<keyword evidence="10 11" id="KW-0460">Magnesium</keyword>
<evidence type="ECO:0000256" key="7">
    <source>
        <dbReference type="ARBA" id="ARBA00022723"/>
    </source>
</evidence>
<evidence type="ECO:0000256" key="6">
    <source>
        <dbReference type="ARBA" id="ARBA00022722"/>
    </source>
</evidence>
<dbReference type="PANTHER" id="PTHR10642">
    <property type="entry name" value="RIBONUCLEASE H1"/>
    <property type="match status" value="1"/>
</dbReference>
<organism evidence="14 15">
    <name type="scientific">SAR86 cluster bacterium</name>
    <dbReference type="NCBI Taxonomy" id="2030880"/>
    <lineage>
        <taxon>Bacteria</taxon>
        <taxon>Pseudomonadati</taxon>
        <taxon>Pseudomonadota</taxon>
        <taxon>Gammaproteobacteria</taxon>
        <taxon>SAR86 cluster</taxon>
    </lineage>
</organism>
<dbReference type="GO" id="GO:0000287">
    <property type="term" value="F:magnesium ion binding"/>
    <property type="evidence" value="ECO:0007669"/>
    <property type="project" value="UniProtKB-UniRule"/>
</dbReference>
<proteinExistence type="inferred from homology"/>
<dbReference type="InterPro" id="IPR050092">
    <property type="entry name" value="RNase_H"/>
</dbReference>
<feature type="binding site" evidence="11">
    <location>
        <position position="70"/>
    </location>
    <ligand>
        <name>Mg(2+)</name>
        <dbReference type="ChEBI" id="CHEBI:18420"/>
        <label>1</label>
    </ligand>
</feature>
<dbReference type="CDD" id="cd09278">
    <property type="entry name" value="RNase_HI_prokaryote_like"/>
    <property type="match status" value="1"/>
</dbReference>
<dbReference type="PROSITE" id="PS50879">
    <property type="entry name" value="RNASE_H_1"/>
    <property type="match status" value="1"/>
</dbReference>
<dbReference type="InterPro" id="IPR002156">
    <property type="entry name" value="RNaseH_domain"/>
</dbReference>
<evidence type="ECO:0000256" key="5">
    <source>
        <dbReference type="ARBA" id="ARBA00012180"/>
    </source>
</evidence>
<dbReference type="Pfam" id="PF00075">
    <property type="entry name" value="RNase_H"/>
    <property type="match status" value="1"/>
</dbReference>
<evidence type="ECO:0000256" key="4">
    <source>
        <dbReference type="ARBA" id="ARBA00011245"/>
    </source>
</evidence>
<comment type="cofactor">
    <cofactor evidence="11">
        <name>Mg(2+)</name>
        <dbReference type="ChEBI" id="CHEBI:18420"/>
    </cofactor>
    <text evidence="11">Binds 1 Mg(2+) ion per subunit. May bind a second metal ion at a regulatory site, or after substrate binding.</text>
</comment>
<evidence type="ECO:0000259" key="13">
    <source>
        <dbReference type="PROSITE" id="PS50879"/>
    </source>
</evidence>
<dbReference type="GO" id="GO:0043137">
    <property type="term" value="P:DNA replication, removal of RNA primer"/>
    <property type="evidence" value="ECO:0007669"/>
    <property type="project" value="TreeGrafter"/>
</dbReference>
<keyword evidence="6 11" id="KW-0540">Nuclease</keyword>
<comment type="function">
    <text evidence="2 11">Endonuclease that specifically degrades the RNA of RNA-DNA hybrids.</text>
</comment>
<comment type="subcellular location">
    <subcellularLocation>
        <location evidence="11">Cytoplasm</location>
    </subcellularLocation>
</comment>
<dbReference type="PANTHER" id="PTHR10642:SF26">
    <property type="entry name" value="RIBONUCLEASE H1"/>
    <property type="match status" value="1"/>
</dbReference>
<dbReference type="AlphaFoldDB" id="A0A2A5C841"/>
<dbReference type="InterPro" id="IPR036397">
    <property type="entry name" value="RNaseH_sf"/>
</dbReference>
<sequence>MSKLVTIYTDGACRGNPGPGGWGAFLEYDGKQRTLHGGEDLTTNNRMELTAAIKALEALKSKCQIELYTDSKYVLKGITEWLPNWKKRNWLTASKKPVQNVDLWQELDAIVSTHEINWHWVKGHSGDPGNERADQLANKGIDEL</sequence>
<keyword evidence="9 11" id="KW-0378">Hydrolase</keyword>
<dbReference type="EC" id="3.1.26.4" evidence="5 11"/>
<evidence type="ECO:0000313" key="14">
    <source>
        <dbReference type="EMBL" id="PCJ39640.1"/>
    </source>
</evidence>
<evidence type="ECO:0000256" key="9">
    <source>
        <dbReference type="ARBA" id="ARBA00022801"/>
    </source>
</evidence>
<name>A0A2A5C841_9GAMM</name>
<keyword evidence="8 11" id="KW-0255">Endonuclease</keyword>
<keyword evidence="11" id="KW-0963">Cytoplasm</keyword>
<dbReference type="InterPro" id="IPR012337">
    <property type="entry name" value="RNaseH-like_sf"/>
</dbReference>
<evidence type="ECO:0000313" key="15">
    <source>
        <dbReference type="Proteomes" id="UP000228987"/>
    </source>
</evidence>
<dbReference type="EMBL" id="NVWI01000013">
    <property type="protein sequence ID" value="PCJ39640.1"/>
    <property type="molecule type" value="Genomic_DNA"/>
</dbReference>
<evidence type="ECO:0000256" key="3">
    <source>
        <dbReference type="ARBA" id="ARBA00005300"/>
    </source>
</evidence>
<evidence type="ECO:0000256" key="11">
    <source>
        <dbReference type="HAMAP-Rule" id="MF_00042"/>
    </source>
</evidence>
<dbReference type="FunFam" id="3.30.420.10:FF:000089">
    <property type="entry name" value="Ribonuclease H"/>
    <property type="match status" value="1"/>
</dbReference>
<evidence type="ECO:0000256" key="2">
    <source>
        <dbReference type="ARBA" id="ARBA00004065"/>
    </source>
</evidence>
<dbReference type="Gene3D" id="3.30.420.10">
    <property type="entry name" value="Ribonuclease H-like superfamily/Ribonuclease H"/>
    <property type="match status" value="1"/>
</dbReference>
<keyword evidence="7 11" id="KW-0479">Metal-binding</keyword>
<dbReference type="HAMAP" id="MF_00042">
    <property type="entry name" value="RNase_H"/>
    <property type="match status" value="1"/>
</dbReference>
<comment type="subunit">
    <text evidence="4 11">Monomer.</text>
</comment>
<feature type="domain" description="RNase H type-1" evidence="13">
    <location>
        <begin position="1"/>
        <end position="142"/>
    </location>
</feature>
<feature type="compositionally biased region" description="Basic and acidic residues" evidence="12">
    <location>
        <begin position="129"/>
        <end position="144"/>
    </location>
</feature>
<comment type="similarity">
    <text evidence="3 11">Belongs to the RNase H family.</text>
</comment>
<feature type="region of interest" description="Disordered" evidence="12">
    <location>
        <begin position="123"/>
        <end position="144"/>
    </location>
</feature>
<comment type="catalytic activity">
    <reaction evidence="1 11">
        <text>Endonucleolytic cleavage to 5'-phosphomonoester.</text>
        <dbReference type="EC" id="3.1.26.4"/>
    </reaction>
</comment>
<dbReference type="InterPro" id="IPR022892">
    <property type="entry name" value="RNaseHI"/>
</dbReference>